<gene>
    <name evidence="1" type="ORF">LCGC14_2141630</name>
</gene>
<name>A0A0F9GUJ7_9ZZZZ</name>
<accession>A0A0F9GUJ7</accession>
<proteinExistence type="predicted"/>
<evidence type="ECO:0008006" key="2">
    <source>
        <dbReference type="Google" id="ProtNLM"/>
    </source>
</evidence>
<protein>
    <recommendedName>
        <fullName evidence="2">Glycoside hydrolase 123 C-terminal domain-containing protein</fullName>
    </recommendedName>
</protein>
<sequence>AESRRFWRPLLSAIHARLKKLGLADAMCIGILSDGTAPPAVFGMFDDIWPGGGPARWTRGCHSVTRATAPYPLKGGGRVVYHEYCYGGGIIDPDKRLPRIWAITGPGTDWRRGYRDHSPPVTFRRMPERSLYAETRGIGRLGLDYWHLATKSASGRVRRADLFNRWPHSSVAGHGHPTIFALAHPGPDGPMPTQRLELLREGLQEAEAIIAVAEAMHEQPDKLGPELTAQCRRLFRERIEVYRALEAVNPDMHAGWQERSRKLYETAARVAAKVGVTAGRR</sequence>
<reference evidence="1" key="1">
    <citation type="journal article" date="2015" name="Nature">
        <title>Complex archaea that bridge the gap between prokaryotes and eukaryotes.</title>
        <authorList>
            <person name="Spang A."/>
            <person name="Saw J.H."/>
            <person name="Jorgensen S.L."/>
            <person name="Zaremba-Niedzwiedzka K."/>
            <person name="Martijn J."/>
            <person name="Lind A.E."/>
            <person name="van Eijk R."/>
            <person name="Schleper C."/>
            <person name="Guy L."/>
            <person name="Ettema T.J."/>
        </authorList>
    </citation>
    <scope>NUCLEOTIDE SEQUENCE</scope>
</reference>
<dbReference type="AlphaFoldDB" id="A0A0F9GUJ7"/>
<dbReference type="EMBL" id="LAZR01027099">
    <property type="protein sequence ID" value="KKL66772.1"/>
    <property type="molecule type" value="Genomic_DNA"/>
</dbReference>
<evidence type="ECO:0000313" key="1">
    <source>
        <dbReference type="EMBL" id="KKL66772.1"/>
    </source>
</evidence>
<comment type="caution">
    <text evidence="1">The sequence shown here is derived from an EMBL/GenBank/DDBJ whole genome shotgun (WGS) entry which is preliminary data.</text>
</comment>
<feature type="non-terminal residue" evidence="1">
    <location>
        <position position="1"/>
    </location>
</feature>
<organism evidence="1">
    <name type="scientific">marine sediment metagenome</name>
    <dbReference type="NCBI Taxonomy" id="412755"/>
    <lineage>
        <taxon>unclassified sequences</taxon>
        <taxon>metagenomes</taxon>
        <taxon>ecological metagenomes</taxon>
    </lineage>
</organism>